<dbReference type="PROSITE" id="PS50245">
    <property type="entry name" value="CAP_GLY_2"/>
    <property type="match status" value="1"/>
</dbReference>
<feature type="compositionally biased region" description="Polar residues" evidence="1">
    <location>
        <begin position="548"/>
        <end position="576"/>
    </location>
</feature>
<keyword evidence="4" id="KW-1185">Reference proteome</keyword>
<sequence length="576" mass="63229">MLRRALGPNAKTDDTTVLHLQTALDRSQESLRHERHRRSVAESLVAELRHDREMSLKAKDGELRKLQDIITHLMSESTVHHRRSQEDQQVIEVLKRENQRLLDSAMQPRSPSSSSSTKAKLASPDYTNLIRSERLRKDVPSCTLKHIGKVPPVTMKREIGHRGAVSGKPRDHSTSRTTIPLRPRFEVGQRCTCNRIQGVVRYIGDVVGLGKNMAGVELLVRGAGDNEGSFNGVQYFRVPHRTAMFCPISQLQPAIETRAVTPLRAARSPSTSTTPRRCHACPPTERDLQGTEMSESPIRSLNATRTTAPHCESENAADAPVRDNSLVRTDREDVRFSAPREVTFLPTAGSPLYSDPSSDHLLSHSMLTRTDNEEVRHIHPSALSESDTTADEEDHHNKEATVADGAPHEDEVLTDNVVDKIVATTNEEVEERPVDLADSDKPRQEAAPDEDQDHTVSTVVDVEVSVATENDSCEVTHDVDTTHQAEVLADTTPAARHIDNNPPQEEVAALLVDATEDEPIMEPTTTTSTTATADEDGHELVVAAPPAASSTNDAEASSLTINDETTPLNSDNALPS</sequence>
<name>A0A0S4IWN2_BODSA</name>
<accession>A0A0S4IWN2</accession>
<dbReference type="VEuPathDB" id="TriTrypDB:BSAL_72610"/>
<proteinExistence type="predicted"/>
<reference evidence="4" key="1">
    <citation type="submission" date="2015-09" db="EMBL/GenBank/DDBJ databases">
        <authorList>
            <consortium name="Pathogen Informatics"/>
        </authorList>
    </citation>
    <scope>NUCLEOTIDE SEQUENCE [LARGE SCALE GENOMIC DNA]</scope>
    <source>
        <strain evidence="4">Lake Konstanz</strain>
    </source>
</reference>
<dbReference type="InterPro" id="IPR036859">
    <property type="entry name" value="CAP-Gly_dom_sf"/>
</dbReference>
<dbReference type="OrthoDB" id="6287070at2759"/>
<evidence type="ECO:0000313" key="3">
    <source>
        <dbReference type="EMBL" id="CUG06416.1"/>
    </source>
</evidence>
<gene>
    <name evidence="3" type="ORF">BSAL_72610</name>
</gene>
<dbReference type="AlphaFoldDB" id="A0A0S4IWN2"/>
<evidence type="ECO:0000256" key="1">
    <source>
        <dbReference type="SAM" id="MobiDB-lite"/>
    </source>
</evidence>
<feature type="domain" description="CAP-Gly" evidence="2">
    <location>
        <begin position="204"/>
        <end position="247"/>
    </location>
</feature>
<protein>
    <submittedName>
        <fullName evidence="3">Cytoskeleton-associated protein, putative</fullName>
    </submittedName>
</protein>
<feature type="region of interest" description="Disordered" evidence="1">
    <location>
        <begin position="425"/>
        <end position="456"/>
    </location>
</feature>
<evidence type="ECO:0000259" key="2">
    <source>
        <dbReference type="PROSITE" id="PS50245"/>
    </source>
</evidence>
<dbReference type="Proteomes" id="UP000051952">
    <property type="component" value="Unassembled WGS sequence"/>
</dbReference>
<feature type="region of interest" description="Disordered" evidence="1">
    <location>
        <begin position="265"/>
        <end position="295"/>
    </location>
</feature>
<dbReference type="SUPFAM" id="SSF74924">
    <property type="entry name" value="Cap-Gly domain"/>
    <property type="match status" value="1"/>
</dbReference>
<evidence type="ECO:0000313" key="4">
    <source>
        <dbReference type="Proteomes" id="UP000051952"/>
    </source>
</evidence>
<dbReference type="InterPro" id="IPR000938">
    <property type="entry name" value="CAP-Gly_domain"/>
</dbReference>
<feature type="region of interest" description="Disordered" evidence="1">
    <location>
        <begin position="521"/>
        <end position="576"/>
    </location>
</feature>
<dbReference type="SMART" id="SM01052">
    <property type="entry name" value="CAP_GLY"/>
    <property type="match status" value="1"/>
</dbReference>
<dbReference type="EMBL" id="CYKH01000586">
    <property type="protein sequence ID" value="CUG06416.1"/>
    <property type="molecule type" value="Genomic_DNA"/>
</dbReference>
<organism evidence="3 4">
    <name type="scientific">Bodo saltans</name>
    <name type="common">Flagellated protozoan</name>
    <dbReference type="NCBI Taxonomy" id="75058"/>
    <lineage>
        <taxon>Eukaryota</taxon>
        <taxon>Discoba</taxon>
        <taxon>Euglenozoa</taxon>
        <taxon>Kinetoplastea</taxon>
        <taxon>Metakinetoplastina</taxon>
        <taxon>Eubodonida</taxon>
        <taxon>Bodonidae</taxon>
        <taxon>Bodo</taxon>
    </lineage>
</organism>
<dbReference type="Gene3D" id="2.30.30.190">
    <property type="entry name" value="CAP Gly-rich-like domain"/>
    <property type="match status" value="1"/>
</dbReference>
<feature type="region of interest" description="Disordered" evidence="1">
    <location>
        <begin position="102"/>
        <end position="125"/>
    </location>
</feature>
<feature type="compositionally biased region" description="Basic and acidic residues" evidence="1">
    <location>
        <begin position="431"/>
        <end position="446"/>
    </location>
</feature>
<dbReference type="Pfam" id="PF01302">
    <property type="entry name" value="CAP_GLY"/>
    <property type="match status" value="1"/>
</dbReference>